<organism evidence="2 3">
    <name type="scientific">Halomarinibacterium sedimenti</name>
    <dbReference type="NCBI Taxonomy" id="2857106"/>
    <lineage>
        <taxon>Bacteria</taxon>
        <taxon>Pseudomonadati</taxon>
        <taxon>Bacteroidota</taxon>
        <taxon>Flavobacteriia</taxon>
        <taxon>Flavobacteriales</taxon>
        <taxon>Flavobacteriaceae</taxon>
        <taxon>Halomarinibacterium</taxon>
    </lineage>
</organism>
<reference evidence="2" key="1">
    <citation type="submission" date="2021-07" db="EMBL/GenBank/DDBJ databases">
        <title>Aureisphaera sp. CAU 1614 isolated from sea sediment.</title>
        <authorList>
            <person name="Kim W."/>
        </authorList>
    </citation>
    <scope>NUCLEOTIDE SEQUENCE</scope>
    <source>
        <strain evidence="2">CAU 1614</strain>
    </source>
</reference>
<dbReference type="PROSITE" id="PS51257">
    <property type="entry name" value="PROKAR_LIPOPROTEIN"/>
    <property type="match status" value="1"/>
</dbReference>
<evidence type="ECO:0000313" key="3">
    <source>
        <dbReference type="Proteomes" id="UP001138686"/>
    </source>
</evidence>
<protein>
    <submittedName>
        <fullName evidence="2">RsiV family protein</fullName>
    </submittedName>
</protein>
<feature type="domain" description="DUF3298" evidence="1">
    <location>
        <begin position="197"/>
        <end position="274"/>
    </location>
</feature>
<dbReference type="EMBL" id="JAHWDP010000003">
    <property type="protein sequence ID" value="MBW2938289.1"/>
    <property type="molecule type" value="Genomic_DNA"/>
</dbReference>
<gene>
    <name evidence="2" type="ORF">KXJ69_09240</name>
</gene>
<evidence type="ECO:0000313" key="2">
    <source>
        <dbReference type="EMBL" id="MBW2938289.1"/>
    </source>
</evidence>
<dbReference type="RefSeq" id="WP_219052805.1">
    <property type="nucleotide sequence ID" value="NZ_JAHWDP010000003.1"/>
</dbReference>
<comment type="caution">
    <text evidence="2">The sequence shown here is derived from an EMBL/GenBank/DDBJ whole genome shotgun (WGS) entry which is preliminary data.</text>
</comment>
<name>A0A9X1FPF0_9FLAO</name>
<sequence>MKNLPFLLLLLLLVSACKNDTKTVEPLIDEDKKELRLNDSIKVTQSDKDIENLKKIEIKRKELIEKPDEKKELEKSLVDKNFFKETDFYVLDFKYPYLNENLKKTHVNFNEFISKKYLNIKEVEAQILEDKELLCDTLRIHQIREKRIVNYKVYNVNEQLVSVLFYKENYYSGAMHPSFTFDCLNFDLERGVFMKYEDFFSQGTEEALRKIINELIFERVKSGAMFYDCWEITQDDFFRNKNNFVVDDKSVEFYFEDCVICPAYTGEYSIIVPIEKLMTVLRRYNLNPLKA</sequence>
<accession>A0A9X1FPF0</accession>
<dbReference type="Proteomes" id="UP001138686">
    <property type="component" value="Unassembled WGS sequence"/>
</dbReference>
<dbReference type="Pfam" id="PF11738">
    <property type="entry name" value="DUF3298"/>
    <property type="match status" value="1"/>
</dbReference>
<dbReference type="InterPro" id="IPR021729">
    <property type="entry name" value="DUF3298"/>
</dbReference>
<keyword evidence="3" id="KW-1185">Reference proteome</keyword>
<proteinExistence type="predicted"/>
<dbReference type="AlphaFoldDB" id="A0A9X1FPF0"/>
<evidence type="ECO:0000259" key="1">
    <source>
        <dbReference type="Pfam" id="PF11738"/>
    </source>
</evidence>